<keyword evidence="1" id="KW-1133">Transmembrane helix</keyword>
<dbReference type="EMBL" id="WKJM01000014">
    <property type="protein sequence ID" value="MRX09604.1"/>
    <property type="molecule type" value="Genomic_DNA"/>
</dbReference>
<proteinExistence type="predicted"/>
<keyword evidence="1" id="KW-0812">Transmembrane</keyword>
<reference evidence="2 3" key="1">
    <citation type="submission" date="2019-11" db="EMBL/GenBank/DDBJ databases">
        <title>Novel species isolated from a subtropical stream in China.</title>
        <authorList>
            <person name="Lu H."/>
        </authorList>
    </citation>
    <scope>NUCLEOTIDE SEQUENCE [LARGE SCALE GENOMIC DNA]</scope>
    <source>
        <strain evidence="2 3">FT25W</strain>
    </source>
</reference>
<keyword evidence="1" id="KW-0472">Membrane</keyword>
<accession>A0A6L5QIH6</accession>
<organism evidence="2 3">
    <name type="scientific">Duganella alba</name>
    <dbReference type="NCBI Taxonomy" id="2666081"/>
    <lineage>
        <taxon>Bacteria</taxon>
        <taxon>Pseudomonadati</taxon>
        <taxon>Pseudomonadota</taxon>
        <taxon>Betaproteobacteria</taxon>
        <taxon>Burkholderiales</taxon>
        <taxon>Oxalobacteraceae</taxon>
        <taxon>Telluria group</taxon>
        <taxon>Duganella</taxon>
    </lineage>
</organism>
<name>A0A6L5QIH6_9BURK</name>
<evidence type="ECO:0000313" key="3">
    <source>
        <dbReference type="Proteomes" id="UP000481037"/>
    </source>
</evidence>
<protein>
    <recommendedName>
        <fullName evidence="4">DUF5683 domain-containing protein</fullName>
    </recommendedName>
</protein>
<evidence type="ECO:0008006" key="4">
    <source>
        <dbReference type="Google" id="ProtNLM"/>
    </source>
</evidence>
<comment type="caution">
    <text evidence="2">The sequence shown here is derived from an EMBL/GenBank/DDBJ whole genome shotgun (WGS) entry which is preliminary data.</text>
</comment>
<gene>
    <name evidence="2" type="ORF">GJ697_17325</name>
</gene>
<evidence type="ECO:0000256" key="1">
    <source>
        <dbReference type="SAM" id="Phobius"/>
    </source>
</evidence>
<dbReference type="Proteomes" id="UP000481037">
    <property type="component" value="Unassembled WGS sequence"/>
</dbReference>
<dbReference type="RefSeq" id="WP_154367536.1">
    <property type="nucleotide sequence ID" value="NZ_WKJM01000014.1"/>
</dbReference>
<feature type="transmembrane region" description="Helical" evidence="1">
    <location>
        <begin position="88"/>
        <end position="108"/>
    </location>
</feature>
<dbReference type="AlphaFoldDB" id="A0A6L5QIH6"/>
<evidence type="ECO:0000313" key="2">
    <source>
        <dbReference type="EMBL" id="MRX09604.1"/>
    </source>
</evidence>
<keyword evidence="3" id="KW-1185">Reference proteome</keyword>
<sequence length="111" mass="11769">MKASIKAALISALLFPGLGHLALRPRRTGRGMLFLLPTAAAALYLLSTMLNLVYQLQDELDSGKLALDPVAILQRVHAAGVDNAATNLAAAVLLVGWIGALLDVLWLGKRD</sequence>
<feature type="transmembrane region" description="Helical" evidence="1">
    <location>
        <begin position="32"/>
        <end position="54"/>
    </location>
</feature>